<dbReference type="Proteomes" id="UP000548867">
    <property type="component" value="Unassembled WGS sequence"/>
</dbReference>
<dbReference type="PROSITE" id="PS51077">
    <property type="entry name" value="HTH_ICLR"/>
    <property type="match status" value="1"/>
</dbReference>
<dbReference type="Gene3D" id="1.10.10.10">
    <property type="entry name" value="Winged helix-like DNA-binding domain superfamily/Winged helix DNA-binding domain"/>
    <property type="match status" value="1"/>
</dbReference>
<evidence type="ECO:0000259" key="5">
    <source>
        <dbReference type="PROSITE" id="PS51078"/>
    </source>
</evidence>
<feature type="domain" description="HTH iclR-type" evidence="4">
    <location>
        <begin position="17"/>
        <end position="80"/>
    </location>
</feature>
<evidence type="ECO:0000256" key="3">
    <source>
        <dbReference type="ARBA" id="ARBA00023163"/>
    </source>
</evidence>
<dbReference type="InterPro" id="IPR014757">
    <property type="entry name" value="Tscrpt_reg_IclR_C"/>
</dbReference>
<dbReference type="Pfam" id="PF09339">
    <property type="entry name" value="HTH_IclR"/>
    <property type="match status" value="1"/>
</dbReference>
<evidence type="ECO:0000256" key="1">
    <source>
        <dbReference type="ARBA" id="ARBA00023015"/>
    </source>
</evidence>
<dbReference type="GO" id="GO:0003677">
    <property type="term" value="F:DNA binding"/>
    <property type="evidence" value="ECO:0007669"/>
    <property type="project" value="UniProtKB-KW"/>
</dbReference>
<keyword evidence="1" id="KW-0805">Transcription regulation</keyword>
<dbReference type="InterPro" id="IPR005471">
    <property type="entry name" value="Tscrpt_reg_IclR_N"/>
</dbReference>
<dbReference type="AlphaFoldDB" id="A0A7W6CHF7"/>
<dbReference type="SMART" id="SM00346">
    <property type="entry name" value="HTH_ICLR"/>
    <property type="match status" value="1"/>
</dbReference>
<dbReference type="InterPro" id="IPR050707">
    <property type="entry name" value="HTH_MetabolicPath_Reg"/>
</dbReference>
<dbReference type="SUPFAM" id="SSF55781">
    <property type="entry name" value="GAF domain-like"/>
    <property type="match status" value="1"/>
</dbReference>
<gene>
    <name evidence="6" type="ORF">GGR38_003579</name>
</gene>
<dbReference type="Gene3D" id="3.30.450.40">
    <property type="match status" value="1"/>
</dbReference>
<dbReference type="InterPro" id="IPR036388">
    <property type="entry name" value="WH-like_DNA-bd_sf"/>
</dbReference>
<keyword evidence="3" id="KW-0804">Transcription</keyword>
<feature type="domain" description="IclR-ED" evidence="5">
    <location>
        <begin position="77"/>
        <end position="271"/>
    </location>
</feature>
<evidence type="ECO:0000256" key="2">
    <source>
        <dbReference type="ARBA" id="ARBA00023125"/>
    </source>
</evidence>
<dbReference type="PROSITE" id="PS51078">
    <property type="entry name" value="ICLR_ED"/>
    <property type="match status" value="1"/>
</dbReference>
<dbReference type="InterPro" id="IPR029016">
    <property type="entry name" value="GAF-like_dom_sf"/>
</dbReference>
<reference evidence="6 7" key="1">
    <citation type="submission" date="2020-08" db="EMBL/GenBank/DDBJ databases">
        <title>Genomic Encyclopedia of Type Strains, Phase IV (KMG-IV): sequencing the most valuable type-strain genomes for metagenomic binning, comparative biology and taxonomic classification.</title>
        <authorList>
            <person name="Goeker M."/>
        </authorList>
    </citation>
    <scope>NUCLEOTIDE SEQUENCE [LARGE SCALE GENOMIC DNA]</scope>
    <source>
        <strain evidence="6 7">DSM 27057</strain>
    </source>
</reference>
<keyword evidence="7" id="KW-1185">Reference proteome</keyword>
<comment type="caution">
    <text evidence="6">The sequence shown here is derived from an EMBL/GenBank/DDBJ whole genome shotgun (WGS) entry which is preliminary data.</text>
</comment>
<protein>
    <submittedName>
        <fullName evidence="6">IclR family mhp operon transcriptional activator</fullName>
    </submittedName>
</protein>
<organism evidence="6 7">
    <name type="scientific">Novosphingobium sediminicola</name>
    <dbReference type="NCBI Taxonomy" id="563162"/>
    <lineage>
        <taxon>Bacteria</taxon>
        <taxon>Pseudomonadati</taxon>
        <taxon>Pseudomonadota</taxon>
        <taxon>Alphaproteobacteria</taxon>
        <taxon>Sphingomonadales</taxon>
        <taxon>Sphingomonadaceae</taxon>
        <taxon>Novosphingobium</taxon>
    </lineage>
</organism>
<dbReference type="EMBL" id="JACIDX010000015">
    <property type="protein sequence ID" value="MBB3956613.1"/>
    <property type="molecule type" value="Genomic_DNA"/>
</dbReference>
<accession>A0A7W6CHF7</accession>
<dbReference type="Pfam" id="PF01614">
    <property type="entry name" value="IclR_C"/>
    <property type="match status" value="1"/>
</dbReference>
<dbReference type="PANTHER" id="PTHR30136:SF23">
    <property type="entry name" value="DNA-BINDING TRANSCRIPTIONAL ACTIVATOR MHPR"/>
    <property type="match status" value="1"/>
</dbReference>
<keyword evidence="2" id="KW-0238">DNA-binding</keyword>
<dbReference type="GO" id="GO:0003700">
    <property type="term" value="F:DNA-binding transcription factor activity"/>
    <property type="evidence" value="ECO:0007669"/>
    <property type="project" value="TreeGrafter"/>
</dbReference>
<name>A0A7W6CHF7_9SPHN</name>
<dbReference type="InterPro" id="IPR036390">
    <property type="entry name" value="WH_DNA-bd_sf"/>
</dbReference>
<dbReference type="RefSeq" id="WP_246404901.1">
    <property type="nucleotide sequence ID" value="NZ_JACIDX010000015.1"/>
</dbReference>
<dbReference type="PANTHER" id="PTHR30136">
    <property type="entry name" value="HELIX-TURN-HELIX TRANSCRIPTIONAL REGULATOR, ICLR FAMILY"/>
    <property type="match status" value="1"/>
</dbReference>
<evidence type="ECO:0000313" key="7">
    <source>
        <dbReference type="Proteomes" id="UP000548867"/>
    </source>
</evidence>
<sequence length="271" mass="29186">MALDGDNMARQSGVKSIRALERGLDVLLAIRASGGEGRSLNALHQHLGLSKATLLRLLQTLASRRLVWRRLADGVWLPGAAGAGAPDRVCRIAEIASPLLVELSAQVVWPSVIAIPRFDHMEIIETNGQVARFDFAALGPVGAKLSYLHTATGRAYLSACADAERDAIIARLTPPDGTAQQREQIDAIIAQTRQRGWSTRLPHHPWSDRDRQTVLRDGKNSIAVAVNGENGPIAAINITWPARRAVVEEVALRHLSSLQGIAARIGTLVVG</sequence>
<dbReference type="SUPFAM" id="SSF46785">
    <property type="entry name" value="Winged helix' DNA-binding domain"/>
    <property type="match status" value="1"/>
</dbReference>
<evidence type="ECO:0000313" key="6">
    <source>
        <dbReference type="EMBL" id="MBB3956613.1"/>
    </source>
</evidence>
<evidence type="ECO:0000259" key="4">
    <source>
        <dbReference type="PROSITE" id="PS51077"/>
    </source>
</evidence>
<proteinExistence type="predicted"/>
<dbReference type="GO" id="GO:0045892">
    <property type="term" value="P:negative regulation of DNA-templated transcription"/>
    <property type="evidence" value="ECO:0007669"/>
    <property type="project" value="TreeGrafter"/>
</dbReference>